<dbReference type="Proteomes" id="UP001317742">
    <property type="component" value="Chromosome"/>
</dbReference>
<sequence>MGSGSYELTVHLGLDCLGTDDPNVAGPTSRKIYVNTTLTEVRCGGNPWKKLLNLLKSPKWTWK</sequence>
<organism evidence="1 2">
    <name type="scientific">Pseudodesulfovibrio nedwellii</name>
    <dbReference type="NCBI Taxonomy" id="2973072"/>
    <lineage>
        <taxon>Bacteria</taxon>
        <taxon>Pseudomonadati</taxon>
        <taxon>Thermodesulfobacteriota</taxon>
        <taxon>Desulfovibrionia</taxon>
        <taxon>Desulfovibrionales</taxon>
        <taxon>Desulfovibrionaceae</taxon>
    </lineage>
</organism>
<reference evidence="1 2" key="1">
    <citation type="submission" date="2022-08" db="EMBL/GenBank/DDBJ databases">
        <title>Genome Sequence of the sulphate-reducing bacterium, Pseudodesulfovibrio sp. SYK.</title>
        <authorList>
            <person name="Kondo R."/>
            <person name="Kataoka T."/>
        </authorList>
    </citation>
    <scope>NUCLEOTIDE SEQUENCE [LARGE SCALE GENOMIC DNA]</scope>
    <source>
        <strain evidence="1 2">SYK</strain>
    </source>
</reference>
<evidence type="ECO:0000313" key="2">
    <source>
        <dbReference type="Proteomes" id="UP001317742"/>
    </source>
</evidence>
<protein>
    <submittedName>
        <fullName evidence="1">Uncharacterized protein</fullName>
    </submittedName>
</protein>
<keyword evidence="2" id="KW-1185">Reference proteome</keyword>
<evidence type="ECO:0000313" key="1">
    <source>
        <dbReference type="EMBL" id="BDQ38200.1"/>
    </source>
</evidence>
<dbReference type="EMBL" id="AP026709">
    <property type="protein sequence ID" value="BDQ38200.1"/>
    <property type="molecule type" value="Genomic_DNA"/>
</dbReference>
<proteinExistence type="predicted"/>
<accession>A0ABM8B372</accession>
<name>A0ABM8B372_9BACT</name>
<gene>
    <name evidence="1" type="ORF">SYK_25600</name>
</gene>